<accession>A0A388LUN9</accession>
<reference evidence="4 5" key="1">
    <citation type="journal article" date="2018" name="Cell">
        <title>The Chara Genome: Secondary Complexity and Implications for Plant Terrestrialization.</title>
        <authorList>
            <person name="Nishiyama T."/>
            <person name="Sakayama H."/>
            <person name="Vries J.D."/>
            <person name="Buschmann H."/>
            <person name="Saint-Marcoux D."/>
            <person name="Ullrich K.K."/>
            <person name="Haas F.B."/>
            <person name="Vanderstraeten L."/>
            <person name="Becker D."/>
            <person name="Lang D."/>
            <person name="Vosolsobe S."/>
            <person name="Rombauts S."/>
            <person name="Wilhelmsson P.K.I."/>
            <person name="Janitza P."/>
            <person name="Kern R."/>
            <person name="Heyl A."/>
            <person name="Rumpler F."/>
            <person name="Villalobos L.I.A.C."/>
            <person name="Clay J.M."/>
            <person name="Skokan R."/>
            <person name="Toyoda A."/>
            <person name="Suzuki Y."/>
            <person name="Kagoshima H."/>
            <person name="Schijlen E."/>
            <person name="Tajeshwar N."/>
            <person name="Catarino B."/>
            <person name="Hetherington A.J."/>
            <person name="Saltykova A."/>
            <person name="Bonnot C."/>
            <person name="Breuninger H."/>
            <person name="Symeonidi A."/>
            <person name="Radhakrishnan G.V."/>
            <person name="Van Nieuwerburgh F."/>
            <person name="Deforce D."/>
            <person name="Chang C."/>
            <person name="Karol K.G."/>
            <person name="Hedrich R."/>
            <person name="Ulvskov P."/>
            <person name="Glockner G."/>
            <person name="Delwiche C.F."/>
            <person name="Petrasek J."/>
            <person name="Van de Peer Y."/>
            <person name="Friml J."/>
            <person name="Beilby M."/>
            <person name="Dolan L."/>
            <person name="Kohara Y."/>
            <person name="Sugano S."/>
            <person name="Fujiyama A."/>
            <person name="Delaux P.-M."/>
            <person name="Quint M."/>
            <person name="TheiBen G."/>
            <person name="Hagemann M."/>
            <person name="Harholt J."/>
            <person name="Dunand C."/>
            <person name="Zachgo S."/>
            <person name="Langdale J."/>
            <person name="Maumus F."/>
            <person name="Straeten D.V.D."/>
            <person name="Gould S.B."/>
            <person name="Rensing S.A."/>
        </authorList>
    </citation>
    <scope>NUCLEOTIDE SEQUENCE [LARGE SCALE GENOMIC DNA]</scope>
    <source>
        <strain evidence="4 5">S276</strain>
    </source>
</reference>
<sequence length="128" mass="14151">MAKIIKEMLPPDVRVANDARDMLVECCVEFINLVSSESNDICSNEEKRTIAPEHVIKALEALGFGEYVMEVSAAYEQHKAESLESPRIGAKWNDGGLTEEEAIAKQQGMFAAARARMKAMGAKQQQHV</sequence>
<dbReference type="InterPro" id="IPR044255">
    <property type="entry name" value="Dr1-like"/>
</dbReference>
<dbReference type="InterPro" id="IPR009072">
    <property type="entry name" value="Histone-fold"/>
</dbReference>
<evidence type="ECO:0000256" key="1">
    <source>
        <dbReference type="ARBA" id="ARBA00004123"/>
    </source>
</evidence>
<dbReference type="CDD" id="cd22905">
    <property type="entry name" value="HFD_Dr1"/>
    <property type="match status" value="1"/>
</dbReference>
<dbReference type="Proteomes" id="UP000265515">
    <property type="component" value="Unassembled WGS sequence"/>
</dbReference>
<dbReference type="InterPro" id="IPR003958">
    <property type="entry name" value="CBFA_NFYB_domain"/>
</dbReference>
<evidence type="ECO:0000259" key="3">
    <source>
        <dbReference type="Pfam" id="PF00808"/>
    </source>
</evidence>
<dbReference type="AlphaFoldDB" id="A0A388LUN9"/>
<dbReference type="OMA" id="EVCNQSN"/>
<feature type="domain" description="Transcription factor CBF/NF-Y/archaeal histone" evidence="3">
    <location>
        <begin position="2"/>
        <end position="59"/>
    </location>
</feature>
<dbReference type="GO" id="GO:0046982">
    <property type="term" value="F:protein heterodimerization activity"/>
    <property type="evidence" value="ECO:0007669"/>
    <property type="project" value="InterPro"/>
</dbReference>
<protein>
    <recommendedName>
        <fullName evidence="3">Transcription factor CBF/NF-Y/archaeal histone domain-containing protein</fullName>
    </recommendedName>
</protein>
<dbReference type="EMBL" id="BFEA01000542">
    <property type="protein sequence ID" value="GBG85969.1"/>
    <property type="molecule type" value="Genomic_DNA"/>
</dbReference>
<dbReference type="STRING" id="69332.A0A388LUN9"/>
<dbReference type="PANTHER" id="PTHR47173:SF2">
    <property type="entry name" value="PROTEIN DR1 HOMOLOG ISOFORM X1"/>
    <property type="match status" value="1"/>
</dbReference>
<dbReference type="Pfam" id="PF00808">
    <property type="entry name" value="CBFD_NFYB_HMF"/>
    <property type="match status" value="1"/>
</dbReference>
<dbReference type="OrthoDB" id="601405at2759"/>
<proteinExistence type="predicted"/>
<comment type="subcellular location">
    <subcellularLocation>
        <location evidence="1">Nucleus</location>
    </subcellularLocation>
</comment>
<evidence type="ECO:0000313" key="4">
    <source>
        <dbReference type="EMBL" id="GBG85969.1"/>
    </source>
</evidence>
<gene>
    <name evidence="4" type="ORF">CBR_g40782</name>
</gene>
<comment type="caution">
    <text evidence="4">The sequence shown here is derived from an EMBL/GenBank/DDBJ whole genome shotgun (WGS) entry which is preliminary data.</text>
</comment>
<keyword evidence="5" id="KW-1185">Reference proteome</keyword>
<dbReference type="SUPFAM" id="SSF47113">
    <property type="entry name" value="Histone-fold"/>
    <property type="match status" value="1"/>
</dbReference>
<evidence type="ECO:0000256" key="2">
    <source>
        <dbReference type="ARBA" id="ARBA00023242"/>
    </source>
</evidence>
<dbReference type="Gene3D" id="1.10.20.10">
    <property type="entry name" value="Histone, subunit A"/>
    <property type="match status" value="1"/>
</dbReference>
<name>A0A388LUN9_CHABU</name>
<dbReference type="Gramene" id="GBG85969">
    <property type="protein sequence ID" value="GBG85969"/>
    <property type="gene ID" value="CBR_g40782"/>
</dbReference>
<keyword evidence="2" id="KW-0539">Nucleus</keyword>
<dbReference type="FunFam" id="1.10.20.10:FF:000019">
    <property type="entry name" value="Negative cofactor 2 beta"/>
    <property type="match status" value="1"/>
</dbReference>
<organism evidence="4 5">
    <name type="scientific">Chara braunii</name>
    <name type="common">Braun's stonewort</name>
    <dbReference type="NCBI Taxonomy" id="69332"/>
    <lineage>
        <taxon>Eukaryota</taxon>
        <taxon>Viridiplantae</taxon>
        <taxon>Streptophyta</taxon>
        <taxon>Charophyceae</taxon>
        <taxon>Charales</taxon>
        <taxon>Characeae</taxon>
        <taxon>Chara</taxon>
    </lineage>
</organism>
<dbReference type="GO" id="GO:0005634">
    <property type="term" value="C:nucleus"/>
    <property type="evidence" value="ECO:0007669"/>
    <property type="project" value="UniProtKB-SubCell"/>
</dbReference>
<dbReference type="PANTHER" id="PTHR47173">
    <property type="entry name" value="PROTEIN DR1 HOMOLOG"/>
    <property type="match status" value="1"/>
</dbReference>
<evidence type="ECO:0000313" key="5">
    <source>
        <dbReference type="Proteomes" id="UP000265515"/>
    </source>
</evidence>